<dbReference type="NCBIfam" id="TIGR01640">
    <property type="entry name" value="F_box_assoc_1"/>
    <property type="match status" value="1"/>
</dbReference>
<reference evidence="2" key="1">
    <citation type="submission" date="2023-02" db="EMBL/GenBank/DDBJ databases">
        <title>Genome of toxic invasive species Heracleum sosnowskyi carries increased number of genes despite the absence of recent whole-genome duplications.</title>
        <authorList>
            <person name="Schelkunov M."/>
            <person name="Shtratnikova V."/>
            <person name="Makarenko M."/>
            <person name="Klepikova A."/>
            <person name="Omelchenko D."/>
            <person name="Novikova G."/>
            <person name="Obukhova E."/>
            <person name="Bogdanov V."/>
            <person name="Penin A."/>
            <person name="Logacheva M."/>
        </authorList>
    </citation>
    <scope>NUCLEOTIDE SEQUENCE</scope>
    <source>
        <strain evidence="2">Hsosn_3</strain>
        <tissue evidence="2">Leaf</tissue>
    </source>
</reference>
<feature type="domain" description="F-box associated beta-propeller type 3" evidence="1">
    <location>
        <begin position="47"/>
        <end position="181"/>
    </location>
</feature>
<dbReference type="InterPro" id="IPR013187">
    <property type="entry name" value="F-box-assoc_dom_typ3"/>
</dbReference>
<dbReference type="AlphaFoldDB" id="A0AAD8HEN7"/>
<dbReference type="PANTHER" id="PTHR31672:SF13">
    <property type="entry name" value="F-BOX PROTEIN CPR30-LIKE"/>
    <property type="match status" value="1"/>
</dbReference>
<dbReference type="PANTHER" id="PTHR31672">
    <property type="entry name" value="BNACNNG10540D PROTEIN"/>
    <property type="match status" value="1"/>
</dbReference>
<evidence type="ECO:0000259" key="1">
    <source>
        <dbReference type="Pfam" id="PF08268"/>
    </source>
</evidence>
<evidence type="ECO:0000313" key="2">
    <source>
        <dbReference type="EMBL" id="KAK1366095.1"/>
    </source>
</evidence>
<organism evidence="2 3">
    <name type="scientific">Heracleum sosnowskyi</name>
    <dbReference type="NCBI Taxonomy" id="360622"/>
    <lineage>
        <taxon>Eukaryota</taxon>
        <taxon>Viridiplantae</taxon>
        <taxon>Streptophyta</taxon>
        <taxon>Embryophyta</taxon>
        <taxon>Tracheophyta</taxon>
        <taxon>Spermatophyta</taxon>
        <taxon>Magnoliopsida</taxon>
        <taxon>eudicotyledons</taxon>
        <taxon>Gunneridae</taxon>
        <taxon>Pentapetalae</taxon>
        <taxon>asterids</taxon>
        <taxon>campanulids</taxon>
        <taxon>Apiales</taxon>
        <taxon>Apiaceae</taxon>
        <taxon>Apioideae</taxon>
        <taxon>apioid superclade</taxon>
        <taxon>Tordylieae</taxon>
        <taxon>Tordyliinae</taxon>
        <taxon>Heracleum</taxon>
    </lineage>
</organism>
<gene>
    <name evidence="2" type="ORF">POM88_041656</name>
</gene>
<protein>
    <recommendedName>
        <fullName evidence="1">F-box associated beta-propeller type 3 domain-containing protein</fullName>
    </recommendedName>
</protein>
<accession>A0AAD8HEN7</accession>
<dbReference type="Proteomes" id="UP001237642">
    <property type="component" value="Unassembled WGS sequence"/>
</dbReference>
<sequence length="250" mass="27997">MIECNTRGVILGGPHGEFYLADVDSLGDDSASVVELDGPLNTLLYGATFVGSANGIVCAEKDNMNELWLCNPSTRKARKIPSAPSEFPNSSYEFSCGFGYDYVNDDCKVLKIAHDDLRGIISIMLYSTKTNNWERIQNVPSNITRVRSSGICASGSLYFDATKNHNLYIIIGFDLGLQQFKEEEIRGVPTEVDLCLYNESLLQLTDDNLVQKSSQDKHHKQKKRDDFLSKGFKLSLEDTLTKKDKKEVEF</sequence>
<proteinExistence type="predicted"/>
<evidence type="ECO:0000313" key="3">
    <source>
        <dbReference type="Proteomes" id="UP001237642"/>
    </source>
</evidence>
<dbReference type="Gene3D" id="2.120.10.80">
    <property type="entry name" value="Kelch-type beta propeller"/>
    <property type="match status" value="1"/>
</dbReference>
<keyword evidence="3" id="KW-1185">Reference proteome</keyword>
<comment type="caution">
    <text evidence="2">The sequence shown here is derived from an EMBL/GenBank/DDBJ whole genome shotgun (WGS) entry which is preliminary data.</text>
</comment>
<dbReference type="Pfam" id="PF08268">
    <property type="entry name" value="FBA_3"/>
    <property type="match status" value="1"/>
</dbReference>
<dbReference type="InterPro" id="IPR015915">
    <property type="entry name" value="Kelch-typ_b-propeller"/>
</dbReference>
<reference evidence="2" key="2">
    <citation type="submission" date="2023-05" db="EMBL/GenBank/DDBJ databases">
        <authorList>
            <person name="Schelkunov M.I."/>
        </authorList>
    </citation>
    <scope>NUCLEOTIDE SEQUENCE</scope>
    <source>
        <strain evidence="2">Hsosn_3</strain>
        <tissue evidence="2">Leaf</tissue>
    </source>
</reference>
<dbReference type="InterPro" id="IPR017451">
    <property type="entry name" value="F-box-assoc_interact_dom"/>
</dbReference>
<dbReference type="InterPro" id="IPR050796">
    <property type="entry name" value="SCF_F-box_component"/>
</dbReference>
<name>A0AAD8HEN7_9APIA</name>
<dbReference type="EMBL" id="JAUIZM010000009">
    <property type="protein sequence ID" value="KAK1366095.1"/>
    <property type="molecule type" value="Genomic_DNA"/>
</dbReference>
<dbReference type="SUPFAM" id="SSF117281">
    <property type="entry name" value="Kelch motif"/>
    <property type="match status" value="1"/>
</dbReference>